<keyword evidence="3" id="KW-1185">Reference proteome</keyword>
<protein>
    <submittedName>
        <fullName evidence="2">Uncharacterized protein</fullName>
    </submittedName>
</protein>
<proteinExistence type="predicted"/>
<dbReference type="SUPFAM" id="SSF51445">
    <property type="entry name" value="(Trans)glycosidases"/>
    <property type="match status" value="1"/>
</dbReference>
<reference evidence="2 3" key="1">
    <citation type="journal article" date="2022" name="Hortic Res">
        <title>The genome of Dioscorea zingiberensis sheds light on the biosynthesis, origin and evolution of the medicinally important diosgenin saponins.</title>
        <authorList>
            <person name="Li Y."/>
            <person name="Tan C."/>
            <person name="Li Z."/>
            <person name="Guo J."/>
            <person name="Li S."/>
            <person name="Chen X."/>
            <person name="Wang C."/>
            <person name="Dai X."/>
            <person name="Yang H."/>
            <person name="Song W."/>
            <person name="Hou L."/>
            <person name="Xu J."/>
            <person name="Tong Z."/>
            <person name="Xu A."/>
            <person name="Yuan X."/>
            <person name="Wang W."/>
            <person name="Yang Q."/>
            <person name="Chen L."/>
            <person name="Sun Z."/>
            <person name="Wang K."/>
            <person name="Pan B."/>
            <person name="Chen J."/>
            <person name="Bao Y."/>
            <person name="Liu F."/>
            <person name="Qi X."/>
            <person name="Gang D.R."/>
            <person name="Wen J."/>
            <person name="Li J."/>
        </authorList>
    </citation>
    <scope>NUCLEOTIDE SEQUENCE [LARGE SCALE GENOMIC DNA]</scope>
    <source>
        <strain evidence="2">Dzin_1.0</strain>
    </source>
</reference>
<evidence type="ECO:0000256" key="1">
    <source>
        <dbReference type="SAM" id="Phobius"/>
    </source>
</evidence>
<dbReference type="EMBL" id="JAGGNH010000089">
    <property type="protein sequence ID" value="KAJ0960320.1"/>
    <property type="molecule type" value="Genomic_DNA"/>
</dbReference>
<comment type="caution">
    <text evidence="2">The sequence shown here is derived from an EMBL/GenBank/DDBJ whole genome shotgun (WGS) entry which is preliminary data.</text>
</comment>
<evidence type="ECO:0000313" key="3">
    <source>
        <dbReference type="Proteomes" id="UP001085076"/>
    </source>
</evidence>
<dbReference type="AlphaFoldDB" id="A0A9D5BTM2"/>
<dbReference type="PANTHER" id="PTHR43002">
    <property type="entry name" value="GLYCOGEN DEBRANCHING ENZYME"/>
    <property type="match status" value="1"/>
</dbReference>
<sequence>MLFKIKRSGNSDNGPSIPQLLYQICNGNDESSNQGNTLNCNHPVVMELILVSLRHWVEEYHVDGFRFDVASVFCRGIDGAPLNAPPFIKVYIARWGRSWGTATALLRDHWSLLLLQGSNRLEAQVREVQGFSGSFEMGMQGSRGFIYALVVVVRGCLLIGILKKENLIGE</sequence>
<dbReference type="InterPro" id="IPR017853">
    <property type="entry name" value="GH"/>
</dbReference>
<dbReference type="Gene3D" id="3.20.20.80">
    <property type="entry name" value="Glycosidases"/>
    <property type="match status" value="1"/>
</dbReference>
<organism evidence="2 3">
    <name type="scientific">Dioscorea zingiberensis</name>
    <dbReference type="NCBI Taxonomy" id="325984"/>
    <lineage>
        <taxon>Eukaryota</taxon>
        <taxon>Viridiplantae</taxon>
        <taxon>Streptophyta</taxon>
        <taxon>Embryophyta</taxon>
        <taxon>Tracheophyta</taxon>
        <taxon>Spermatophyta</taxon>
        <taxon>Magnoliopsida</taxon>
        <taxon>Liliopsida</taxon>
        <taxon>Dioscoreales</taxon>
        <taxon>Dioscoreaceae</taxon>
        <taxon>Dioscorea</taxon>
    </lineage>
</organism>
<feature type="transmembrane region" description="Helical" evidence="1">
    <location>
        <begin position="144"/>
        <end position="162"/>
    </location>
</feature>
<keyword evidence="1" id="KW-0812">Transmembrane</keyword>
<accession>A0A9D5BTM2</accession>
<dbReference type="Proteomes" id="UP001085076">
    <property type="component" value="Unassembled WGS sequence"/>
</dbReference>
<keyword evidence="1" id="KW-0472">Membrane</keyword>
<evidence type="ECO:0000313" key="2">
    <source>
        <dbReference type="EMBL" id="KAJ0960320.1"/>
    </source>
</evidence>
<dbReference type="OrthoDB" id="46159at2759"/>
<name>A0A9D5BTM2_9LILI</name>
<gene>
    <name evidence="2" type="ORF">J5N97_001838</name>
</gene>
<keyword evidence="1" id="KW-1133">Transmembrane helix</keyword>